<evidence type="ECO:0000313" key="1">
    <source>
        <dbReference type="EMBL" id="SFC92091.1"/>
    </source>
</evidence>
<evidence type="ECO:0000313" key="2">
    <source>
        <dbReference type="Proteomes" id="UP000199514"/>
    </source>
</evidence>
<reference evidence="1 2" key="1">
    <citation type="submission" date="2016-10" db="EMBL/GenBank/DDBJ databases">
        <authorList>
            <person name="de Groot N.N."/>
        </authorList>
    </citation>
    <scope>NUCLEOTIDE SEQUENCE [LARGE SCALE GENOMIC DNA]</scope>
    <source>
        <strain evidence="1 2">DSM 6793</strain>
    </source>
</reference>
<protein>
    <submittedName>
        <fullName evidence="1">Uncharacterized protein</fullName>
    </submittedName>
</protein>
<dbReference type="STRING" id="927664.SAMN05421780_11255"/>
<gene>
    <name evidence="1" type="ORF">SAMN05421780_11255</name>
</gene>
<proteinExistence type="predicted"/>
<accession>A0A1I1N376</accession>
<keyword evidence="2" id="KW-1185">Reference proteome</keyword>
<dbReference type="AlphaFoldDB" id="A0A1I1N376"/>
<sequence>MLVGKLQSYTIFRLLRNDIAKQNTIRTRKLQNFTSCYFFIFVNLKLFY</sequence>
<name>A0A1I1N376_9BACT</name>
<dbReference type="EMBL" id="FOLE01000012">
    <property type="protein sequence ID" value="SFC92091.1"/>
    <property type="molecule type" value="Genomic_DNA"/>
</dbReference>
<organism evidence="1 2">
    <name type="scientific">Flexibacter flexilis DSM 6793</name>
    <dbReference type="NCBI Taxonomy" id="927664"/>
    <lineage>
        <taxon>Bacteria</taxon>
        <taxon>Pseudomonadati</taxon>
        <taxon>Bacteroidota</taxon>
        <taxon>Cytophagia</taxon>
        <taxon>Cytophagales</taxon>
        <taxon>Flexibacteraceae</taxon>
        <taxon>Flexibacter</taxon>
    </lineage>
</organism>
<dbReference type="Proteomes" id="UP000199514">
    <property type="component" value="Unassembled WGS sequence"/>
</dbReference>